<feature type="domain" description="RAI1-like" evidence="8">
    <location>
        <begin position="56"/>
        <end position="449"/>
    </location>
</feature>
<dbReference type="EMBL" id="ML178819">
    <property type="protein sequence ID" value="TFL04222.1"/>
    <property type="molecule type" value="Genomic_DNA"/>
</dbReference>
<dbReference type="AlphaFoldDB" id="A0A5C3QQU3"/>
<comment type="cofactor">
    <cofactor evidence="1 6">
        <name>a divalent metal cation</name>
        <dbReference type="ChEBI" id="CHEBI:60240"/>
    </cofactor>
</comment>
<dbReference type="GO" id="GO:0110155">
    <property type="term" value="P:NAD-cap decapping"/>
    <property type="evidence" value="ECO:0007669"/>
    <property type="project" value="TreeGrafter"/>
</dbReference>
<evidence type="ECO:0000256" key="7">
    <source>
        <dbReference type="SAM" id="MobiDB-lite"/>
    </source>
</evidence>
<dbReference type="PANTHER" id="PTHR12395:SF9">
    <property type="entry name" value="DECAPPING AND EXORIBONUCLEASE PROTEIN"/>
    <property type="match status" value="1"/>
</dbReference>
<feature type="region of interest" description="Disordered" evidence="7">
    <location>
        <begin position="41"/>
        <end position="60"/>
    </location>
</feature>
<evidence type="ECO:0000256" key="6">
    <source>
        <dbReference type="RuleBase" id="RU367113"/>
    </source>
</evidence>
<name>A0A5C3QQU3_9AGAR</name>
<keyword evidence="6" id="KW-0694">RNA-binding</keyword>
<evidence type="ECO:0000259" key="8">
    <source>
        <dbReference type="Pfam" id="PF08652"/>
    </source>
</evidence>
<dbReference type="GO" id="GO:0005829">
    <property type="term" value="C:cytosol"/>
    <property type="evidence" value="ECO:0007669"/>
    <property type="project" value="TreeGrafter"/>
</dbReference>
<organism evidence="9 10">
    <name type="scientific">Pterulicium gracile</name>
    <dbReference type="NCBI Taxonomy" id="1884261"/>
    <lineage>
        <taxon>Eukaryota</taxon>
        <taxon>Fungi</taxon>
        <taxon>Dikarya</taxon>
        <taxon>Basidiomycota</taxon>
        <taxon>Agaricomycotina</taxon>
        <taxon>Agaricomycetes</taxon>
        <taxon>Agaricomycetidae</taxon>
        <taxon>Agaricales</taxon>
        <taxon>Pleurotineae</taxon>
        <taxon>Pterulaceae</taxon>
        <taxon>Pterulicium</taxon>
    </lineage>
</organism>
<reference evidence="9 10" key="1">
    <citation type="journal article" date="2019" name="Nat. Ecol. Evol.">
        <title>Megaphylogeny resolves global patterns of mushroom evolution.</title>
        <authorList>
            <person name="Varga T."/>
            <person name="Krizsan K."/>
            <person name="Foldi C."/>
            <person name="Dima B."/>
            <person name="Sanchez-Garcia M."/>
            <person name="Sanchez-Ramirez S."/>
            <person name="Szollosi G.J."/>
            <person name="Szarkandi J.G."/>
            <person name="Papp V."/>
            <person name="Albert L."/>
            <person name="Andreopoulos W."/>
            <person name="Angelini C."/>
            <person name="Antonin V."/>
            <person name="Barry K.W."/>
            <person name="Bougher N.L."/>
            <person name="Buchanan P."/>
            <person name="Buyck B."/>
            <person name="Bense V."/>
            <person name="Catcheside P."/>
            <person name="Chovatia M."/>
            <person name="Cooper J."/>
            <person name="Damon W."/>
            <person name="Desjardin D."/>
            <person name="Finy P."/>
            <person name="Geml J."/>
            <person name="Haridas S."/>
            <person name="Hughes K."/>
            <person name="Justo A."/>
            <person name="Karasinski D."/>
            <person name="Kautmanova I."/>
            <person name="Kiss B."/>
            <person name="Kocsube S."/>
            <person name="Kotiranta H."/>
            <person name="LaButti K.M."/>
            <person name="Lechner B.E."/>
            <person name="Liimatainen K."/>
            <person name="Lipzen A."/>
            <person name="Lukacs Z."/>
            <person name="Mihaltcheva S."/>
            <person name="Morgado L.N."/>
            <person name="Niskanen T."/>
            <person name="Noordeloos M.E."/>
            <person name="Ohm R.A."/>
            <person name="Ortiz-Santana B."/>
            <person name="Ovrebo C."/>
            <person name="Racz N."/>
            <person name="Riley R."/>
            <person name="Savchenko A."/>
            <person name="Shiryaev A."/>
            <person name="Soop K."/>
            <person name="Spirin V."/>
            <person name="Szebenyi C."/>
            <person name="Tomsovsky M."/>
            <person name="Tulloss R.E."/>
            <person name="Uehling J."/>
            <person name="Grigoriev I.V."/>
            <person name="Vagvolgyi C."/>
            <person name="Papp T."/>
            <person name="Martin F.M."/>
            <person name="Miettinen O."/>
            <person name="Hibbett D.S."/>
            <person name="Nagy L.G."/>
        </authorList>
    </citation>
    <scope>NUCLEOTIDE SEQUENCE [LARGE SCALE GENOMIC DNA]</scope>
    <source>
        <strain evidence="9 10">CBS 309.79</strain>
    </source>
</reference>
<dbReference type="GO" id="GO:0000956">
    <property type="term" value="P:nuclear-transcribed mRNA catabolic process"/>
    <property type="evidence" value="ECO:0007669"/>
    <property type="project" value="TreeGrafter"/>
</dbReference>
<keyword evidence="6" id="KW-0539">Nucleus</keyword>
<evidence type="ECO:0000313" key="9">
    <source>
        <dbReference type="EMBL" id="TFL04222.1"/>
    </source>
</evidence>
<dbReference type="GO" id="GO:0004518">
    <property type="term" value="F:nuclease activity"/>
    <property type="evidence" value="ECO:0007669"/>
    <property type="project" value="UniProtKB-KW"/>
</dbReference>
<comment type="catalytic activity">
    <reaction evidence="5">
        <text>a 5'-end NAD(+)-phospho-ribonucleoside in mRNA + H2O = a 5'-end phospho-ribonucleoside in mRNA + NAD(+) + H(+)</text>
        <dbReference type="Rhea" id="RHEA:60880"/>
        <dbReference type="Rhea" id="RHEA-COMP:15692"/>
        <dbReference type="Rhea" id="RHEA-COMP:15698"/>
        <dbReference type="ChEBI" id="CHEBI:15377"/>
        <dbReference type="ChEBI" id="CHEBI:15378"/>
        <dbReference type="ChEBI" id="CHEBI:57540"/>
        <dbReference type="ChEBI" id="CHEBI:138282"/>
        <dbReference type="ChEBI" id="CHEBI:144029"/>
    </reaction>
    <physiologicalReaction direction="left-to-right" evidence="5">
        <dbReference type="Rhea" id="RHEA:60881"/>
    </physiologicalReaction>
</comment>
<evidence type="ECO:0000256" key="4">
    <source>
        <dbReference type="ARBA" id="ARBA00044692"/>
    </source>
</evidence>
<gene>
    <name evidence="9" type="ORF">BDV98DRAFT_502679</name>
</gene>
<evidence type="ECO:0000256" key="3">
    <source>
        <dbReference type="ARBA" id="ARBA00044676"/>
    </source>
</evidence>
<proteinExistence type="inferred from homology"/>
<comment type="catalytic activity">
    <reaction evidence="3">
        <text>a 5'-end (N(7)-methyl 5'-triphosphoguanosine)-ribonucleoside-ribonucleotide in mRNA + H2O = a (N(7)-methyl 5'-triphosphoguanosine)-nucleoside + a 5'-end phospho-ribonucleoside in mRNA + H(+)</text>
        <dbReference type="Rhea" id="RHEA:66928"/>
        <dbReference type="Rhea" id="RHEA-COMP:15692"/>
        <dbReference type="Rhea" id="RHEA-COMP:17313"/>
        <dbReference type="ChEBI" id="CHEBI:15377"/>
        <dbReference type="ChEBI" id="CHEBI:15378"/>
        <dbReference type="ChEBI" id="CHEBI:138282"/>
        <dbReference type="ChEBI" id="CHEBI:172876"/>
        <dbReference type="ChEBI" id="CHEBI:172877"/>
    </reaction>
    <physiologicalReaction direction="left-to-right" evidence="3">
        <dbReference type="Rhea" id="RHEA:66929"/>
    </physiologicalReaction>
</comment>
<dbReference type="GO" id="GO:0034353">
    <property type="term" value="F:mRNA 5'-diphosphatase activity"/>
    <property type="evidence" value="ECO:0007669"/>
    <property type="project" value="TreeGrafter"/>
</dbReference>
<dbReference type="Proteomes" id="UP000305067">
    <property type="component" value="Unassembled WGS sequence"/>
</dbReference>
<comment type="catalytic activity">
    <reaction evidence="4">
        <text>a 5'-end triphospho-ribonucleoside in mRNA + H2O = a 5'-end phospho-ribonucleoside in mRNA + diphosphate + H(+)</text>
        <dbReference type="Rhea" id="RHEA:78683"/>
        <dbReference type="Rhea" id="RHEA-COMP:15692"/>
        <dbReference type="Rhea" id="RHEA-COMP:17164"/>
        <dbReference type="ChEBI" id="CHEBI:15377"/>
        <dbReference type="ChEBI" id="CHEBI:15378"/>
        <dbReference type="ChEBI" id="CHEBI:33019"/>
        <dbReference type="ChEBI" id="CHEBI:138282"/>
        <dbReference type="ChEBI" id="CHEBI:167618"/>
    </reaction>
    <physiologicalReaction direction="left-to-right" evidence="4">
        <dbReference type="Rhea" id="RHEA:78684"/>
    </physiologicalReaction>
</comment>
<protein>
    <recommendedName>
        <fullName evidence="6">Decapping nuclease</fullName>
        <ecNumber evidence="6">3.6.1.-</ecNumber>
    </recommendedName>
</protein>
<feature type="region of interest" description="Disordered" evidence="7">
    <location>
        <begin position="468"/>
        <end position="509"/>
    </location>
</feature>
<dbReference type="PANTHER" id="PTHR12395">
    <property type="entry name" value="DOM-3 RELATED"/>
    <property type="match status" value="1"/>
</dbReference>
<dbReference type="InterPro" id="IPR013961">
    <property type="entry name" value="RAI1"/>
</dbReference>
<keyword evidence="6" id="KW-0540">Nuclease</keyword>
<accession>A0A5C3QQU3</accession>
<dbReference type="Pfam" id="PF08652">
    <property type="entry name" value="RAI1"/>
    <property type="match status" value="1"/>
</dbReference>
<evidence type="ECO:0000256" key="5">
    <source>
        <dbReference type="ARBA" id="ARBA00048124"/>
    </source>
</evidence>
<feature type="region of interest" description="Disordered" evidence="7">
    <location>
        <begin position="375"/>
        <end position="394"/>
    </location>
</feature>
<feature type="compositionally biased region" description="Basic and acidic residues" evidence="7">
    <location>
        <begin position="486"/>
        <end position="495"/>
    </location>
</feature>
<comment type="function">
    <text evidence="6">Decapping enzyme for NAD-capped RNAs: specifically hydrolyzes the nicotinamide adenine dinucleotide (NAD) cap from a subset of RNAs by removing the entire NAD moiety from the 5'-end of an NAD-capped RNA.</text>
</comment>
<comment type="similarity">
    <text evidence="2 6">Belongs to the DXO/Dom3Z family.</text>
</comment>
<feature type="region of interest" description="Disordered" evidence="7">
    <location>
        <begin position="1"/>
        <end position="33"/>
    </location>
</feature>
<evidence type="ECO:0000313" key="10">
    <source>
        <dbReference type="Proteomes" id="UP000305067"/>
    </source>
</evidence>
<dbReference type="GO" id="GO:0000166">
    <property type="term" value="F:nucleotide binding"/>
    <property type="evidence" value="ECO:0007669"/>
    <property type="project" value="UniProtKB-KW"/>
</dbReference>
<dbReference type="GO" id="GO:0046872">
    <property type="term" value="F:metal ion binding"/>
    <property type="evidence" value="ECO:0007669"/>
    <property type="project" value="UniProtKB-KW"/>
</dbReference>
<dbReference type="OrthoDB" id="5853397at2759"/>
<evidence type="ECO:0000256" key="2">
    <source>
        <dbReference type="ARBA" id="ARBA00006562"/>
    </source>
</evidence>
<dbReference type="GO" id="GO:0003723">
    <property type="term" value="F:RNA binding"/>
    <property type="evidence" value="ECO:0007669"/>
    <property type="project" value="UniProtKB-KW"/>
</dbReference>
<keyword evidence="10" id="KW-1185">Reference proteome</keyword>
<dbReference type="InterPro" id="IPR039039">
    <property type="entry name" value="RAI1-like_fam"/>
</dbReference>
<sequence length="509" mass="57878">MSKRTIDQVNGEDPLEHSTRSTRARLDSPAPRSSLLKLAYPSVSKSSAPTKPPPFQKPLPLLTFSYTPEPRQLKWDNSSLRYYVDPPARADLGYGYERWVRREDEKGRLDSLLSAWMRARGETLPDSLCEHRGNDKGPGFGSAQGMEVGVVTWRGVMTKILTAPYEDRDGWEMNVMRVGETMYFEEHLSAERLKKKNVMEPRHRLMSYYGYAFESYCTTDTPPGHSIPIQEEGVQPGWSGDVDTNQQWCSVVKTKLGNTRIVIGGEVDCVRGEYDGGTDRLVELKTSMVIRGQQDEVRFEKKLLKFYFQSFLLGVPEIMVGFRTPSGYLQTMQSLQTIKIPSMIRGKPHAWDPLLCLDWGHKFLEFLKTSTAPGHLIQNSEDDSDEAGSPPRSKLEENCRRVWRVKFTPREGIQSFELDEDTIVAEVCGGDNTDVVEQVERVGFLPVWYFESQVKAVERRMVEVSRASLREDDQRPNQEAPTPQSEHGHARKQEPLARGSPTKVAGWQI</sequence>
<keyword evidence="6" id="KW-0479">Metal-binding</keyword>
<dbReference type="EC" id="3.6.1.-" evidence="6"/>
<dbReference type="STRING" id="1884261.A0A5C3QQU3"/>
<dbReference type="GO" id="GO:0005634">
    <property type="term" value="C:nucleus"/>
    <property type="evidence" value="ECO:0007669"/>
    <property type="project" value="UniProtKB-SubCell"/>
</dbReference>
<keyword evidence="6" id="KW-0378">Hydrolase</keyword>
<evidence type="ECO:0000256" key="1">
    <source>
        <dbReference type="ARBA" id="ARBA00001968"/>
    </source>
</evidence>
<keyword evidence="6" id="KW-0547">Nucleotide-binding</keyword>
<comment type="subcellular location">
    <subcellularLocation>
        <location evidence="6">Nucleus</location>
    </subcellularLocation>
</comment>